<dbReference type="PROSITE" id="PS00189">
    <property type="entry name" value="LIPOYL"/>
    <property type="match status" value="2"/>
</dbReference>
<dbReference type="EC" id="2.3.1.-" evidence="10"/>
<evidence type="ECO:0000256" key="2">
    <source>
        <dbReference type="ARBA" id="ARBA00007317"/>
    </source>
</evidence>
<evidence type="ECO:0000256" key="7">
    <source>
        <dbReference type="ARBA" id="ARBA00023315"/>
    </source>
</evidence>
<gene>
    <name evidence="14" type="ORF">IXO792_19865</name>
</gene>
<dbReference type="FunFam" id="2.40.50.100:FF:000009">
    <property type="entry name" value="Acetyltransferase component of pyruvate dehydrogenase complex"/>
    <property type="match status" value="2"/>
</dbReference>
<dbReference type="GO" id="GO:0005737">
    <property type="term" value="C:cytoplasm"/>
    <property type="evidence" value="ECO:0007669"/>
    <property type="project" value="TreeGrafter"/>
</dbReference>
<dbReference type="Proteomes" id="UP000187097">
    <property type="component" value="Chromosome"/>
</dbReference>
<feature type="region of interest" description="Disordered" evidence="11">
    <location>
        <begin position="213"/>
        <end position="234"/>
    </location>
</feature>
<comment type="function">
    <text evidence="8">The pyruvate dehydrogenase complex catalyzes the overall conversion of pyruvate to acetyl-CoA and CO(2). It contains multiple copies of three enzymatic components: pyruvate dehydrogenase (E1), dihydrolipoamide acetyltransferase (E2) and lipoamide dehydrogenase (E3).</text>
</comment>
<dbReference type="PROSITE" id="PS51826">
    <property type="entry name" value="PSBD"/>
    <property type="match status" value="1"/>
</dbReference>
<dbReference type="GO" id="GO:0031405">
    <property type="term" value="F:lipoic acid binding"/>
    <property type="evidence" value="ECO:0007669"/>
    <property type="project" value="TreeGrafter"/>
</dbReference>
<evidence type="ECO:0000259" key="13">
    <source>
        <dbReference type="PROSITE" id="PS51826"/>
    </source>
</evidence>
<organism evidence="14 15">
    <name type="scientific">Xanthomonas oryzae pv. oryzae</name>
    <dbReference type="NCBI Taxonomy" id="64187"/>
    <lineage>
        <taxon>Bacteria</taxon>
        <taxon>Pseudomonadati</taxon>
        <taxon>Pseudomonadota</taxon>
        <taxon>Gammaproteobacteria</taxon>
        <taxon>Lysobacterales</taxon>
        <taxon>Lysobacteraceae</taxon>
        <taxon>Xanthomonas</taxon>
    </lineage>
</organism>
<comment type="subunit">
    <text evidence="3">Forms a 24-polypeptide structural core with octahedral symmetry.</text>
</comment>
<dbReference type="EMBL" id="CP047493">
    <property type="protein sequence ID" value="UXW02816.1"/>
    <property type="molecule type" value="Genomic_DNA"/>
</dbReference>
<feature type="domain" description="Lipoyl-binding" evidence="12">
    <location>
        <begin position="4"/>
        <end position="78"/>
    </location>
</feature>
<comment type="catalytic activity">
    <reaction evidence="9">
        <text>N(6)-[(R)-dihydrolipoyl]-L-lysyl-[protein] + acetyl-CoA = N(6)-[(R)-S(8)-acetyldihydrolipoyl]-L-lysyl-[protein] + CoA</text>
        <dbReference type="Rhea" id="RHEA:17017"/>
        <dbReference type="Rhea" id="RHEA-COMP:10475"/>
        <dbReference type="Rhea" id="RHEA-COMP:10478"/>
        <dbReference type="ChEBI" id="CHEBI:57287"/>
        <dbReference type="ChEBI" id="CHEBI:57288"/>
        <dbReference type="ChEBI" id="CHEBI:83100"/>
        <dbReference type="ChEBI" id="CHEBI:83111"/>
        <dbReference type="EC" id="2.3.1.12"/>
    </reaction>
</comment>
<name>A0AAJ5SPZ1_XANOO</name>
<proteinExistence type="inferred from homology"/>
<dbReference type="Gene3D" id="4.10.320.10">
    <property type="entry name" value="E3-binding domain"/>
    <property type="match status" value="1"/>
</dbReference>
<dbReference type="SUPFAM" id="SSF47005">
    <property type="entry name" value="Peripheral subunit-binding domain of 2-oxo acid dehydrogenase complex"/>
    <property type="match status" value="1"/>
</dbReference>
<dbReference type="GO" id="GO:0006086">
    <property type="term" value="P:pyruvate decarboxylation to acetyl-CoA"/>
    <property type="evidence" value="ECO:0007669"/>
    <property type="project" value="TreeGrafter"/>
</dbReference>
<comment type="similarity">
    <text evidence="2 10">Belongs to the 2-oxoacid dehydrogenase family.</text>
</comment>
<dbReference type="Pfam" id="PF00198">
    <property type="entry name" value="2-oxoacid_dh"/>
    <property type="match status" value="1"/>
</dbReference>
<dbReference type="InterPro" id="IPR023213">
    <property type="entry name" value="CAT-like_dom_sf"/>
</dbReference>
<dbReference type="SUPFAM" id="SSF52777">
    <property type="entry name" value="CoA-dependent acyltransferases"/>
    <property type="match status" value="1"/>
</dbReference>
<dbReference type="InterPro" id="IPR004167">
    <property type="entry name" value="PSBD"/>
</dbReference>
<evidence type="ECO:0000256" key="10">
    <source>
        <dbReference type="RuleBase" id="RU003423"/>
    </source>
</evidence>
<dbReference type="Gene3D" id="2.40.50.100">
    <property type="match status" value="2"/>
</dbReference>
<dbReference type="InterPro" id="IPR000089">
    <property type="entry name" value="Biotin_lipoyl"/>
</dbReference>
<evidence type="ECO:0000256" key="1">
    <source>
        <dbReference type="ARBA" id="ARBA00001938"/>
    </source>
</evidence>
<evidence type="ECO:0000256" key="11">
    <source>
        <dbReference type="SAM" id="MobiDB-lite"/>
    </source>
</evidence>
<evidence type="ECO:0000256" key="4">
    <source>
        <dbReference type="ARBA" id="ARBA00022679"/>
    </source>
</evidence>
<dbReference type="Gene3D" id="3.30.559.10">
    <property type="entry name" value="Chloramphenicol acetyltransferase-like domain"/>
    <property type="match status" value="1"/>
</dbReference>
<reference evidence="14" key="2">
    <citation type="submission" date="2020-01" db="EMBL/GenBank/DDBJ databases">
        <title>Complete genome investigation of Xanthomonas oryzae strains.</title>
        <authorList>
            <person name="Kaur A."/>
            <person name="Bansal K."/>
            <person name="Patil P.B."/>
        </authorList>
    </citation>
    <scope>NUCLEOTIDE SEQUENCE</scope>
    <source>
        <strain evidence="14">IXO792</strain>
    </source>
</reference>
<feature type="region of interest" description="Disordered" evidence="11">
    <location>
        <begin position="256"/>
        <end position="284"/>
    </location>
</feature>
<evidence type="ECO:0000256" key="6">
    <source>
        <dbReference type="ARBA" id="ARBA00022823"/>
    </source>
</evidence>
<dbReference type="InterPro" id="IPR036625">
    <property type="entry name" value="E3-bd_dom_sf"/>
</dbReference>
<protein>
    <recommendedName>
        <fullName evidence="10">Dihydrolipoamide acetyltransferase component of pyruvate dehydrogenase complex</fullName>
        <ecNumber evidence="10">2.3.1.-</ecNumber>
    </recommendedName>
</protein>
<dbReference type="GO" id="GO:0004742">
    <property type="term" value="F:dihydrolipoyllysine-residue acetyltransferase activity"/>
    <property type="evidence" value="ECO:0007669"/>
    <property type="project" value="UniProtKB-EC"/>
</dbReference>
<dbReference type="PANTHER" id="PTHR43178:SF2">
    <property type="entry name" value="DIHYDROLIPOYLLYSINE-RESIDUE ACETYLTRANSFERASE COMPONENT OF PYRUVATE DEHYDROGENASE COMPLEX"/>
    <property type="match status" value="1"/>
</dbReference>
<keyword evidence="5" id="KW-0677">Repeat</keyword>
<feature type="domain" description="Peripheral subunit-binding (PSBD)" evidence="13">
    <location>
        <begin position="294"/>
        <end position="331"/>
    </location>
</feature>
<feature type="domain" description="Lipoyl-binding" evidence="12">
    <location>
        <begin position="133"/>
        <end position="207"/>
    </location>
</feature>
<dbReference type="InterPro" id="IPR011053">
    <property type="entry name" value="Single_hybrid_motif"/>
</dbReference>
<dbReference type="Pfam" id="PF00364">
    <property type="entry name" value="Biotin_lipoyl"/>
    <property type="match status" value="2"/>
</dbReference>
<keyword evidence="4 10" id="KW-0808">Transferase</keyword>
<dbReference type="PROSITE" id="PS50968">
    <property type="entry name" value="BIOTINYL_LIPOYL"/>
    <property type="match status" value="2"/>
</dbReference>
<keyword evidence="6 10" id="KW-0450">Lipoyl</keyword>
<dbReference type="CDD" id="cd06849">
    <property type="entry name" value="lipoyl_domain"/>
    <property type="match status" value="2"/>
</dbReference>
<dbReference type="AlphaFoldDB" id="A0AAJ5SPZ1"/>
<dbReference type="PANTHER" id="PTHR43178">
    <property type="entry name" value="DIHYDROLIPOAMIDE ACETYLTRANSFERASE COMPONENT OF PYRUVATE DEHYDROGENASE COMPLEX"/>
    <property type="match status" value="1"/>
</dbReference>
<evidence type="ECO:0000313" key="14">
    <source>
        <dbReference type="EMBL" id="UXW02816.1"/>
    </source>
</evidence>
<dbReference type="RefSeq" id="WP_075239065.1">
    <property type="nucleotide sequence ID" value="NZ_CP040604.1"/>
</dbReference>
<evidence type="ECO:0000256" key="9">
    <source>
        <dbReference type="ARBA" id="ARBA00048370"/>
    </source>
</evidence>
<dbReference type="Pfam" id="PF02817">
    <property type="entry name" value="E3_binding"/>
    <property type="match status" value="1"/>
</dbReference>
<evidence type="ECO:0000256" key="5">
    <source>
        <dbReference type="ARBA" id="ARBA00022737"/>
    </source>
</evidence>
<dbReference type="SUPFAM" id="SSF51230">
    <property type="entry name" value="Single hybrid motif"/>
    <property type="match status" value="2"/>
</dbReference>
<feature type="compositionally biased region" description="Low complexity" evidence="11">
    <location>
        <begin position="256"/>
        <end position="273"/>
    </location>
</feature>
<keyword evidence="7 10" id="KW-0012">Acyltransferase</keyword>
<sequence length="598" mass="60924">MAEIKEALVPDIGDYSDVPVIEVLVSVGDTVSKDQSLVTLESDKATMEVPSSVSGVVKEIKVKLGDSLSQGALVALIEVADAGVDAGAAAAAKPAAAAAAAPAAPAKAAPASAPAPAAKAEAAAPAASSNGGLTEARVPDIGDYTDIPVIEVLVAVGDTVAKDQSLVTLESDKATMEVPSSAAGVVKELKVKVGDLLSQGSVVAIIAASDGGAGAAQSSVKPTTDTAETAGKVEPVAVPAEPDKLAQREIAQVQGARSGAAAQSAQVSQPSAGNPSSPPVTFDADSVLPSKVPYASPVVRVFARELGVDLNQLKGSEKGGRITREDVQRFVKAALSGGAPAAAGAVPAGGANGLNLLAWPKVDFSKFGETETQPLSRIKKISGANLARNWAMIPHVTQFESADITDLEALRVALNKENEKAGIKLTMLAFLVKASAAALKTFPEFNASLDAAGENLTLKKYINIGFAADTPNGLVVPVIRDVDKKGVLQIAQESGELAKKARDGKLGPADMSGGCFSISSLGGIGGTAFTPIINAPEVAILGVSKSAMQPVWNGKEFVPKLMLPLSLSYDHRVIDGALAARFTTYLSQVLADMRRVLL</sequence>
<evidence type="ECO:0000256" key="3">
    <source>
        <dbReference type="ARBA" id="ARBA00011484"/>
    </source>
</evidence>
<evidence type="ECO:0000313" key="15">
    <source>
        <dbReference type="Proteomes" id="UP000187097"/>
    </source>
</evidence>
<evidence type="ECO:0000256" key="8">
    <source>
        <dbReference type="ARBA" id="ARBA00025211"/>
    </source>
</evidence>
<accession>A0AAJ5SPZ1</accession>
<reference evidence="14" key="1">
    <citation type="submission" date="2015-01" db="EMBL/GenBank/DDBJ databases">
        <authorList>
            <person name="Midha S."/>
            <person name="Anil M.G."/>
            <person name="Mishra D."/>
            <person name="Brahma K."/>
            <person name="Laha G.S."/>
            <person name="Sundaram R.M."/>
            <person name="Sonti R.V."/>
            <person name="Patil P.B."/>
        </authorList>
    </citation>
    <scope>NUCLEOTIDE SEQUENCE</scope>
    <source>
        <strain evidence="14">IXO792</strain>
    </source>
</reference>
<dbReference type="InterPro" id="IPR001078">
    <property type="entry name" value="2-oxoacid_DH_actylTfrase"/>
</dbReference>
<comment type="cofactor">
    <cofactor evidence="1 10">
        <name>(R)-lipoate</name>
        <dbReference type="ChEBI" id="CHEBI:83088"/>
    </cofactor>
</comment>
<evidence type="ECO:0000259" key="12">
    <source>
        <dbReference type="PROSITE" id="PS50968"/>
    </source>
</evidence>
<dbReference type="FunFam" id="3.30.559.10:FF:000004">
    <property type="entry name" value="Acetyltransferase component of pyruvate dehydrogenase complex"/>
    <property type="match status" value="1"/>
</dbReference>
<dbReference type="InterPro" id="IPR050743">
    <property type="entry name" value="2-oxoacid_DH_E2_comp"/>
</dbReference>
<dbReference type="InterPro" id="IPR003016">
    <property type="entry name" value="2-oxoA_DH_lipoyl-BS"/>
</dbReference>